<gene>
    <name evidence="1" type="ORF">MNV_1860010</name>
</gene>
<dbReference type="EMBL" id="FZMP01000097">
    <property type="protein sequence ID" value="SNQ60535.1"/>
    <property type="molecule type" value="Genomic_DNA"/>
</dbReference>
<evidence type="ECO:0000313" key="1">
    <source>
        <dbReference type="EMBL" id="SNQ60535.1"/>
    </source>
</evidence>
<accession>A0A284VMN1</accession>
<name>A0A284VMN1_9EURY</name>
<keyword evidence="2" id="KW-1185">Reference proteome</keyword>
<reference evidence="2" key="1">
    <citation type="submission" date="2017-06" db="EMBL/GenBank/DDBJ databases">
        <authorList>
            <person name="Cremers G."/>
        </authorList>
    </citation>
    <scope>NUCLEOTIDE SEQUENCE [LARGE SCALE GENOMIC DNA]</scope>
</reference>
<proteinExistence type="predicted"/>
<organism evidence="1 2">
    <name type="scientific">Candidatus Methanoperedens nitratireducens</name>
    <dbReference type="NCBI Taxonomy" id="1392998"/>
    <lineage>
        <taxon>Archaea</taxon>
        <taxon>Methanobacteriati</taxon>
        <taxon>Methanobacteriota</taxon>
        <taxon>Stenosarchaea group</taxon>
        <taxon>Methanomicrobia</taxon>
        <taxon>Methanosarcinales</taxon>
        <taxon>ANME-2 cluster</taxon>
        <taxon>Candidatus Methanoperedentaceae</taxon>
        <taxon>Candidatus Methanoperedens</taxon>
    </lineage>
</organism>
<evidence type="ECO:0000313" key="2">
    <source>
        <dbReference type="Proteomes" id="UP000218615"/>
    </source>
</evidence>
<dbReference type="AlphaFoldDB" id="A0A284VMN1"/>
<protein>
    <submittedName>
        <fullName evidence="1">Uncharacterized protein</fullName>
    </submittedName>
</protein>
<sequence>MNLARHLINKIPANWSDITLGALALGSAELLHSQLPFSIGLIVRGVILLVRSATIAKNG</sequence>
<dbReference type="Proteomes" id="UP000218615">
    <property type="component" value="Unassembled WGS sequence"/>
</dbReference>